<dbReference type="EMBL" id="JAGIKZ010000009">
    <property type="protein sequence ID" value="MBP2241449.1"/>
    <property type="molecule type" value="Genomic_DNA"/>
</dbReference>
<comment type="similarity">
    <text evidence="5">Belongs to the methyl-accepting chemotaxis (MCP) protein family.</text>
</comment>
<keyword evidence="2" id="KW-1003">Cell membrane</keyword>
<evidence type="ECO:0000256" key="4">
    <source>
        <dbReference type="ARBA" id="ARBA00023224"/>
    </source>
</evidence>
<reference evidence="10 11" key="1">
    <citation type="submission" date="2021-03" db="EMBL/GenBank/DDBJ databases">
        <title>Genomic Encyclopedia of Type Strains, Phase IV (KMG-IV): sequencing the most valuable type-strain genomes for metagenomic binning, comparative biology and taxonomic classification.</title>
        <authorList>
            <person name="Goeker M."/>
        </authorList>
    </citation>
    <scope>NUCLEOTIDE SEQUENCE [LARGE SCALE GENOMIC DNA]</scope>
    <source>
        <strain evidence="10 11">DSM 26675</strain>
    </source>
</reference>
<evidence type="ECO:0000313" key="10">
    <source>
        <dbReference type="EMBL" id="MBP2241449.1"/>
    </source>
</evidence>
<dbReference type="PANTHER" id="PTHR32089">
    <property type="entry name" value="METHYL-ACCEPTING CHEMOTAXIS PROTEIN MCPB"/>
    <property type="match status" value="1"/>
</dbReference>
<dbReference type="Pfam" id="PF00015">
    <property type="entry name" value="MCPsignal"/>
    <property type="match status" value="1"/>
</dbReference>
<name>A0ABS4REW1_9BACI</name>
<keyword evidence="11" id="KW-1185">Reference proteome</keyword>
<dbReference type="RefSeq" id="WP_066396875.1">
    <property type="nucleotide sequence ID" value="NZ_JAGIKZ010000009.1"/>
</dbReference>
<feature type="domain" description="Methyl-accepting transducer" evidence="8">
    <location>
        <begin position="371"/>
        <end position="607"/>
    </location>
</feature>
<feature type="domain" description="HAMP" evidence="9">
    <location>
        <begin position="300"/>
        <end position="352"/>
    </location>
</feature>
<feature type="transmembrane region" description="Helical" evidence="7">
    <location>
        <begin position="278"/>
        <end position="299"/>
    </location>
</feature>
<evidence type="ECO:0000256" key="7">
    <source>
        <dbReference type="SAM" id="Phobius"/>
    </source>
</evidence>
<dbReference type="SMART" id="SM00283">
    <property type="entry name" value="MA"/>
    <property type="match status" value="1"/>
</dbReference>
<dbReference type="SUPFAM" id="SSF58104">
    <property type="entry name" value="Methyl-accepting chemotaxis protein (MCP) signaling domain"/>
    <property type="match status" value="1"/>
</dbReference>
<evidence type="ECO:0000259" key="8">
    <source>
        <dbReference type="PROSITE" id="PS50111"/>
    </source>
</evidence>
<dbReference type="InterPro" id="IPR003660">
    <property type="entry name" value="HAMP_dom"/>
</dbReference>
<dbReference type="SMART" id="SM01358">
    <property type="entry name" value="HBM"/>
    <property type="match status" value="1"/>
</dbReference>
<evidence type="ECO:0000313" key="11">
    <source>
        <dbReference type="Proteomes" id="UP001519293"/>
    </source>
</evidence>
<dbReference type="InterPro" id="IPR032255">
    <property type="entry name" value="HBM"/>
</dbReference>
<dbReference type="CDD" id="cd06225">
    <property type="entry name" value="HAMP"/>
    <property type="match status" value="1"/>
</dbReference>
<evidence type="ECO:0000256" key="1">
    <source>
        <dbReference type="ARBA" id="ARBA00004236"/>
    </source>
</evidence>
<accession>A0ABS4REW1</accession>
<dbReference type="PROSITE" id="PS50885">
    <property type="entry name" value="HAMP"/>
    <property type="match status" value="1"/>
</dbReference>
<dbReference type="Pfam" id="PF00672">
    <property type="entry name" value="HAMP"/>
    <property type="match status" value="1"/>
</dbReference>
<comment type="subcellular location">
    <subcellularLocation>
        <location evidence="1">Cell membrane</location>
    </subcellularLocation>
</comment>
<keyword evidence="7" id="KW-0812">Transmembrane</keyword>
<organism evidence="10 11">
    <name type="scientific">Cytobacillus eiseniae</name>
    <dbReference type="NCBI Taxonomy" id="762947"/>
    <lineage>
        <taxon>Bacteria</taxon>
        <taxon>Bacillati</taxon>
        <taxon>Bacillota</taxon>
        <taxon>Bacilli</taxon>
        <taxon>Bacillales</taxon>
        <taxon>Bacillaceae</taxon>
        <taxon>Cytobacillus</taxon>
    </lineage>
</organism>
<dbReference type="Gene3D" id="1.10.287.950">
    <property type="entry name" value="Methyl-accepting chemotaxis protein"/>
    <property type="match status" value="1"/>
</dbReference>
<evidence type="ECO:0000256" key="6">
    <source>
        <dbReference type="PROSITE-ProRule" id="PRU00284"/>
    </source>
</evidence>
<evidence type="ECO:0000259" key="9">
    <source>
        <dbReference type="PROSITE" id="PS50885"/>
    </source>
</evidence>
<dbReference type="Proteomes" id="UP001519293">
    <property type="component" value="Unassembled WGS sequence"/>
</dbReference>
<sequence>MKTIRSKLFLIVGLTIGGLLLLVSFNFLLQFIQKNSSDKETSLQAIVDGSKELKYHLAMTRKYEQQFLRSPDPLGADLVVQNISRVKSEANRLSDLHADLVMKEQFQSVILSTESYMDEFTTLTTMYQQIGFTEEQGLKGQIASSANQMANLTKFLKSPTIDEQLLLMRMYEKQYLATRDDDSYQQFIDAGNAFQAAFQSNNDLEDHSKEYLIKRLSEYQLALSSIYSSYQQTEDFIIEFDGQASAIEKASAEIEKGIIANQTVLRNELKNQNQVYTYSIYAISLLLIVFLSLLGLYLLSSITRSITFLKTGAETIGDGNLAYRVPVVAKDEMGALAQTFNQMAEKVQYAFLHILDSSNQLQASSQHLAAISEETSAQANQVDSAIKQIAIGAEEQSTQLEASRMDIEQVTSAIRHTELLSVEISEEVALTEKEGHNGLLTIQELQAISDQFLLLANHLTAKVGEAAKQADNISTIVTTIQSIADNTNLLALNAAIEAARAGESGKGFAVVANEVRKLAERSKVEAQEIQTLMSVMNQTMEQLLSESAYFNEYKLRQSESVQQTKKAFENIAQHVKGIHERIGTIETAVKNVDASTDSLANQIHGVYTVSQVSVASSEEVAASSETQLDAISKVNLAASELSQIASDLQQEVNQFKLDSLDAEEVKIKQKRRNRFTQLFTRKK</sequence>
<dbReference type="PANTHER" id="PTHR32089:SF112">
    <property type="entry name" value="LYSOZYME-LIKE PROTEIN-RELATED"/>
    <property type="match status" value="1"/>
</dbReference>
<evidence type="ECO:0000256" key="2">
    <source>
        <dbReference type="ARBA" id="ARBA00022475"/>
    </source>
</evidence>
<proteinExistence type="inferred from homology"/>
<keyword evidence="4 6" id="KW-0807">Transducer</keyword>
<dbReference type="SMART" id="SM00304">
    <property type="entry name" value="HAMP"/>
    <property type="match status" value="1"/>
</dbReference>
<gene>
    <name evidence="10" type="ORF">J2Z40_002012</name>
</gene>
<comment type="caution">
    <text evidence="10">The sequence shown here is derived from an EMBL/GenBank/DDBJ whole genome shotgun (WGS) entry which is preliminary data.</text>
</comment>
<evidence type="ECO:0000256" key="5">
    <source>
        <dbReference type="ARBA" id="ARBA00029447"/>
    </source>
</evidence>
<evidence type="ECO:0000256" key="3">
    <source>
        <dbReference type="ARBA" id="ARBA00023136"/>
    </source>
</evidence>
<dbReference type="PROSITE" id="PS50111">
    <property type="entry name" value="CHEMOTAXIS_TRANSDUC_2"/>
    <property type="match status" value="1"/>
</dbReference>
<keyword evidence="3 7" id="KW-0472">Membrane</keyword>
<feature type="transmembrane region" description="Helical" evidence="7">
    <location>
        <begin position="7"/>
        <end position="29"/>
    </location>
</feature>
<keyword evidence="7" id="KW-1133">Transmembrane helix</keyword>
<protein>
    <submittedName>
        <fullName evidence="10">Methyl-accepting chemotaxis protein</fullName>
    </submittedName>
</protein>
<dbReference type="InterPro" id="IPR004089">
    <property type="entry name" value="MCPsignal_dom"/>
</dbReference>